<evidence type="ECO:0000256" key="4">
    <source>
        <dbReference type="ARBA" id="ARBA00023110"/>
    </source>
</evidence>
<dbReference type="InterPro" id="IPR000297">
    <property type="entry name" value="PPIase_PpiC"/>
</dbReference>
<dbReference type="OrthoDB" id="14196at2"/>
<dbReference type="Pfam" id="PF09312">
    <property type="entry name" value="SurA_N"/>
    <property type="match status" value="1"/>
</dbReference>
<dbReference type="GO" id="GO:0051082">
    <property type="term" value="F:unfolded protein binding"/>
    <property type="evidence" value="ECO:0007669"/>
    <property type="project" value="UniProtKB-UniRule"/>
</dbReference>
<dbReference type="GO" id="GO:0042277">
    <property type="term" value="F:peptide binding"/>
    <property type="evidence" value="ECO:0007669"/>
    <property type="project" value="InterPro"/>
</dbReference>
<dbReference type="InterPro" id="IPR023058">
    <property type="entry name" value="PPIase_PpiC_CS"/>
</dbReference>
<evidence type="ECO:0000256" key="6">
    <source>
        <dbReference type="ARBA" id="ARBA00023235"/>
    </source>
</evidence>
<dbReference type="InterPro" id="IPR015391">
    <property type="entry name" value="SurA_N"/>
</dbReference>
<dbReference type="PROSITE" id="PS01096">
    <property type="entry name" value="PPIC_PPIASE_1"/>
    <property type="match status" value="1"/>
</dbReference>
<dbReference type="GO" id="GO:0030288">
    <property type="term" value="C:outer membrane-bounded periplasmic space"/>
    <property type="evidence" value="ECO:0007669"/>
    <property type="project" value="InterPro"/>
</dbReference>
<gene>
    <name evidence="7" type="primary">surA</name>
    <name evidence="9" type="ORF">DKT75_11100</name>
</gene>
<dbReference type="HAMAP" id="MF_01183">
    <property type="entry name" value="Chaperone_SurA"/>
    <property type="match status" value="1"/>
</dbReference>
<dbReference type="Proteomes" id="UP000245506">
    <property type="component" value="Unassembled WGS sequence"/>
</dbReference>
<accession>A0A317CCS5</accession>
<evidence type="ECO:0000313" key="9">
    <source>
        <dbReference type="EMBL" id="PWQ95921.1"/>
    </source>
</evidence>
<comment type="domain">
    <text evidence="7">The PPIase activity resides only in the second parvulin domain. The N-terminal region and the C-terminal tail are necessary and sufficient for the chaperone activity of SurA. The PPIase activity is dispensable for SurA to function as a chaperone. The N-terminal region and the C-terminal tail are also required for porin recognition.</text>
</comment>
<dbReference type="Gene3D" id="1.10.4030.10">
    <property type="entry name" value="Porin chaperone SurA, peptide-binding domain"/>
    <property type="match status" value="1"/>
</dbReference>
<dbReference type="Pfam" id="PF00639">
    <property type="entry name" value="Rotamase"/>
    <property type="match status" value="1"/>
</dbReference>
<reference evidence="9 10" key="1">
    <citation type="submission" date="2018-05" db="EMBL/GenBank/DDBJ databases">
        <title>Leucothrix arctica sp. nov., isolated from Arctic seawater.</title>
        <authorList>
            <person name="Choi A."/>
            <person name="Baek K."/>
        </authorList>
    </citation>
    <scope>NUCLEOTIDE SEQUENCE [LARGE SCALE GENOMIC DNA]</scope>
    <source>
        <strain evidence="9 10">IMCC9719</strain>
    </source>
</reference>
<evidence type="ECO:0000256" key="1">
    <source>
        <dbReference type="ARBA" id="ARBA00022729"/>
    </source>
</evidence>
<dbReference type="EC" id="5.2.1.8" evidence="7"/>
<feature type="signal peptide" evidence="7">
    <location>
        <begin position="1"/>
        <end position="29"/>
    </location>
</feature>
<evidence type="ECO:0000259" key="8">
    <source>
        <dbReference type="PROSITE" id="PS50198"/>
    </source>
</evidence>
<organism evidence="9 10">
    <name type="scientific">Leucothrix arctica</name>
    <dbReference type="NCBI Taxonomy" id="1481894"/>
    <lineage>
        <taxon>Bacteria</taxon>
        <taxon>Pseudomonadati</taxon>
        <taxon>Pseudomonadota</taxon>
        <taxon>Gammaproteobacteria</taxon>
        <taxon>Thiotrichales</taxon>
        <taxon>Thiotrichaceae</taxon>
        <taxon>Leucothrix</taxon>
    </lineage>
</organism>
<dbReference type="AlphaFoldDB" id="A0A317CCS5"/>
<dbReference type="RefSeq" id="WP_109823500.1">
    <property type="nucleotide sequence ID" value="NZ_QGKL01000031.1"/>
</dbReference>
<comment type="function">
    <text evidence="7">Chaperone involved in the correct folding and assembly of outer membrane proteins. Recognizes specific patterns of aromatic residues and the orientation of their side chains, which are found more frequently in integral outer membrane proteins. May act in both early periplasmic and late outer membrane-associated steps of protein maturation.</text>
</comment>
<dbReference type="PANTHER" id="PTHR47637">
    <property type="entry name" value="CHAPERONE SURA"/>
    <property type="match status" value="1"/>
</dbReference>
<keyword evidence="2 7" id="KW-0677">Repeat</keyword>
<keyword evidence="1 7" id="KW-0732">Signal</keyword>
<dbReference type="PANTHER" id="PTHR47637:SF1">
    <property type="entry name" value="CHAPERONE SURA"/>
    <property type="match status" value="1"/>
</dbReference>
<name>A0A317CCS5_9GAMM</name>
<keyword evidence="5 7" id="KW-0143">Chaperone</keyword>
<dbReference type="Gene3D" id="3.10.50.40">
    <property type="match status" value="2"/>
</dbReference>
<comment type="catalytic activity">
    <reaction evidence="7">
        <text>[protein]-peptidylproline (omega=180) = [protein]-peptidylproline (omega=0)</text>
        <dbReference type="Rhea" id="RHEA:16237"/>
        <dbReference type="Rhea" id="RHEA-COMP:10747"/>
        <dbReference type="Rhea" id="RHEA-COMP:10748"/>
        <dbReference type="ChEBI" id="CHEBI:83833"/>
        <dbReference type="ChEBI" id="CHEBI:83834"/>
        <dbReference type="EC" id="5.2.1.8"/>
    </reaction>
</comment>
<comment type="subcellular location">
    <subcellularLocation>
        <location evidence="7">Periplasm</location>
    </subcellularLocation>
    <text evidence="7">Is capable of associating with the outer membrane.</text>
</comment>
<dbReference type="GO" id="GO:0003755">
    <property type="term" value="F:peptidyl-prolyl cis-trans isomerase activity"/>
    <property type="evidence" value="ECO:0007669"/>
    <property type="project" value="UniProtKB-UniRule"/>
</dbReference>
<dbReference type="PROSITE" id="PS50198">
    <property type="entry name" value="PPIC_PPIASE_2"/>
    <property type="match status" value="2"/>
</dbReference>
<feature type="domain" description="PpiC" evidence="8">
    <location>
        <begin position="279"/>
        <end position="374"/>
    </location>
</feature>
<dbReference type="Pfam" id="PF13616">
    <property type="entry name" value="Rotamase_3"/>
    <property type="match status" value="1"/>
</dbReference>
<protein>
    <recommendedName>
        <fullName evidence="7">Chaperone SurA</fullName>
    </recommendedName>
    <alternativeName>
        <fullName evidence="7">Peptidyl-prolyl cis-trans isomerase SurA</fullName>
        <shortName evidence="7">PPIase SurA</shortName>
        <ecNumber evidence="7">5.2.1.8</ecNumber>
    </alternativeName>
    <alternativeName>
        <fullName evidence="7">Rotamase SurA</fullName>
    </alternativeName>
</protein>
<dbReference type="InterPro" id="IPR027304">
    <property type="entry name" value="Trigger_fact/SurA_dom_sf"/>
</dbReference>
<keyword evidence="4 7" id="KW-0697">Rotamase</keyword>
<sequence length="421" mass="46324" precursor="true">MDMIKTKMTLPKLTLLAALLVTGLNTSQAADQALNGIAAVVNQDVVLMADVQQMAQRARASGNTDDARTLFKKTLDDLILEKLQLQEAKRQGINPSEAQINQSTLGVATRNNMNLASFAKALAKEGMSLEGFKKNIANQIMLSTLKRRQSEQQTNTSDQDIGDLISSESQQVSEGFSYRIQDILVPAPQPLASANFAQASRSAAQLRKLALTNKDFLSVKSGNSTAVDLGWKEASQLSFAYLKELNNLEIGQVSDVIQDARGFHVLKLIEKRGGTTEKSYDVHVRHILISNDDANAKSKATQLQQQLKQGADFATLAKINSADKGSAINGGDLGWSDTRKYVPEFAQAAQTQPLNTVSPLIETKFGYHIIEVLDRKETDNNKKQLEDRARKAIAARNKTSDYDAWVENLRTNAFIDYRVKP</sequence>
<dbReference type="GO" id="GO:0006457">
    <property type="term" value="P:protein folding"/>
    <property type="evidence" value="ECO:0007669"/>
    <property type="project" value="UniProtKB-UniRule"/>
</dbReference>
<keyword evidence="10" id="KW-1185">Reference proteome</keyword>
<evidence type="ECO:0000256" key="7">
    <source>
        <dbReference type="HAMAP-Rule" id="MF_01183"/>
    </source>
</evidence>
<dbReference type="InterPro" id="IPR046357">
    <property type="entry name" value="PPIase_dom_sf"/>
</dbReference>
<dbReference type="GO" id="GO:0043165">
    <property type="term" value="P:Gram-negative-bacterium-type cell outer membrane assembly"/>
    <property type="evidence" value="ECO:0007669"/>
    <property type="project" value="InterPro"/>
</dbReference>
<dbReference type="SUPFAM" id="SSF109998">
    <property type="entry name" value="Triger factor/SurA peptide-binding domain-like"/>
    <property type="match status" value="1"/>
</dbReference>
<evidence type="ECO:0000256" key="2">
    <source>
        <dbReference type="ARBA" id="ARBA00022737"/>
    </source>
</evidence>
<keyword evidence="3 7" id="KW-0574">Periplasm</keyword>
<evidence type="ECO:0000256" key="3">
    <source>
        <dbReference type="ARBA" id="ARBA00022764"/>
    </source>
</evidence>
<proteinExistence type="inferred from homology"/>
<feature type="chain" id="PRO_5016471517" description="Chaperone SurA" evidence="7">
    <location>
        <begin position="30"/>
        <end position="421"/>
    </location>
</feature>
<evidence type="ECO:0000313" key="10">
    <source>
        <dbReference type="Proteomes" id="UP000245506"/>
    </source>
</evidence>
<dbReference type="EMBL" id="QGKL01000031">
    <property type="protein sequence ID" value="PWQ95921.1"/>
    <property type="molecule type" value="Genomic_DNA"/>
</dbReference>
<dbReference type="InterPro" id="IPR050280">
    <property type="entry name" value="OMP_Chaperone_SurA"/>
</dbReference>
<evidence type="ECO:0000256" key="5">
    <source>
        <dbReference type="ARBA" id="ARBA00023186"/>
    </source>
</evidence>
<comment type="caution">
    <text evidence="9">The sequence shown here is derived from an EMBL/GenBank/DDBJ whole genome shotgun (WGS) entry which is preliminary data.</text>
</comment>
<dbReference type="SUPFAM" id="SSF54534">
    <property type="entry name" value="FKBP-like"/>
    <property type="match status" value="2"/>
</dbReference>
<dbReference type="InterPro" id="IPR023034">
    <property type="entry name" value="PPIase_SurA"/>
</dbReference>
<dbReference type="GO" id="GO:0050821">
    <property type="term" value="P:protein stabilization"/>
    <property type="evidence" value="ECO:0007669"/>
    <property type="project" value="InterPro"/>
</dbReference>
<keyword evidence="6 7" id="KW-0413">Isomerase</keyword>
<feature type="domain" description="PpiC" evidence="8">
    <location>
        <begin position="164"/>
        <end position="270"/>
    </location>
</feature>